<dbReference type="RefSeq" id="WP_009625548.1">
    <property type="nucleotide sequence ID" value="NZ_VBTY01000013.1"/>
</dbReference>
<reference evidence="1" key="1">
    <citation type="submission" date="2019-05" db="EMBL/GenBank/DDBJ databases">
        <title>Whole genome sequencing of Pseudanabaena catenata USMAC16.</title>
        <authorList>
            <person name="Khan Z."/>
            <person name="Omar W.M."/>
            <person name="Convey P."/>
            <person name="Merican F."/>
            <person name="Najimudin N."/>
        </authorList>
    </citation>
    <scope>NUCLEOTIDE SEQUENCE</scope>
    <source>
        <strain evidence="1">USMAC16</strain>
    </source>
</reference>
<gene>
    <name evidence="1" type="ORF">FEV09_02960</name>
</gene>
<dbReference type="EMBL" id="VBTY01000013">
    <property type="protein sequence ID" value="MDG3493509.1"/>
    <property type="molecule type" value="Genomic_DNA"/>
</dbReference>
<protein>
    <submittedName>
        <fullName evidence="1">Uncharacterized protein</fullName>
    </submittedName>
</protein>
<dbReference type="Proteomes" id="UP001152872">
    <property type="component" value="Unassembled WGS sequence"/>
</dbReference>
<accession>A0A9X4MC40</accession>
<evidence type="ECO:0000313" key="2">
    <source>
        <dbReference type="Proteomes" id="UP001152872"/>
    </source>
</evidence>
<organism evidence="1 2">
    <name type="scientific">Pseudanabaena catenata USMAC16</name>
    <dbReference type="NCBI Taxonomy" id="1855837"/>
    <lineage>
        <taxon>Bacteria</taxon>
        <taxon>Bacillati</taxon>
        <taxon>Cyanobacteriota</taxon>
        <taxon>Cyanophyceae</taxon>
        <taxon>Pseudanabaenales</taxon>
        <taxon>Pseudanabaenaceae</taxon>
        <taxon>Pseudanabaena</taxon>
    </lineage>
</organism>
<proteinExistence type="predicted"/>
<dbReference type="AlphaFoldDB" id="A0A9X4MC40"/>
<name>A0A9X4MC40_9CYAN</name>
<sequence length="40" mass="4503">MTATAIPTYDPTLFQGAAPYYVRYRSRFVCICIGSLETLI</sequence>
<keyword evidence="2" id="KW-1185">Reference proteome</keyword>
<comment type="caution">
    <text evidence="1">The sequence shown here is derived from an EMBL/GenBank/DDBJ whole genome shotgun (WGS) entry which is preliminary data.</text>
</comment>
<evidence type="ECO:0000313" key="1">
    <source>
        <dbReference type="EMBL" id="MDG3493509.1"/>
    </source>
</evidence>